<evidence type="ECO:0000313" key="1">
    <source>
        <dbReference type="EMBL" id="MDD1782381.1"/>
    </source>
</evidence>
<protein>
    <submittedName>
        <fullName evidence="1">Uncharacterized protein</fullName>
    </submittedName>
</protein>
<reference evidence="1" key="1">
    <citation type="submission" date="2021-12" db="EMBL/GenBank/DDBJ databases">
        <title>Enterovibrio ZSDZ35 sp. nov. and Enterovibrio ZSDZ42 sp. nov., isolated from coastal seawater in Qingdao.</title>
        <authorList>
            <person name="Zhang P."/>
        </authorList>
    </citation>
    <scope>NUCLEOTIDE SEQUENCE</scope>
    <source>
        <strain evidence="1">ZSDZ35</strain>
    </source>
</reference>
<proteinExistence type="predicted"/>
<dbReference type="Proteomes" id="UP001149821">
    <property type="component" value="Unassembled WGS sequence"/>
</dbReference>
<gene>
    <name evidence="1" type="ORF">LRP49_14510</name>
</gene>
<sequence length="210" mass="23485">MKVSYVSAVLLLFSLLLLIFSQLTLQNALTSKAMVSRITHFSEHANLDIRQNDQHLGASELATVVVTAHQLNSASMFNQWLSYLGHDARTNDYSSSLLLTSSYLRPTWANTYVELAKLAESPKDAEAFRSLASLFGPYSLSSRLMLVDSAFSNWESMQVENRVYASQHLVSLASSWRHRNALNTMITYSGGKQRICNLLAFNKVKVQACV</sequence>
<name>A0ABT5QN11_9GAMM</name>
<dbReference type="RefSeq" id="WP_274143023.1">
    <property type="nucleotide sequence ID" value="NZ_JAJUBB010000010.1"/>
</dbReference>
<evidence type="ECO:0000313" key="2">
    <source>
        <dbReference type="Proteomes" id="UP001149821"/>
    </source>
</evidence>
<keyword evidence="2" id="KW-1185">Reference proteome</keyword>
<dbReference type="EMBL" id="JAJUBB010000010">
    <property type="protein sequence ID" value="MDD1782381.1"/>
    <property type="molecule type" value="Genomic_DNA"/>
</dbReference>
<accession>A0ABT5QN11</accession>
<comment type="caution">
    <text evidence="1">The sequence shown here is derived from an EMBL/GenBank/DDBJ whole genome shotgun (WGS) entry which is preliminary data.</text>
</comment>
<organism evidence="1 2">
    <name type="scientific">Enterovibrio qingdaonensis</name>
    <dbReference type="NCBI Taxonomy" id="2899818"/>
    <lineage>
        <taxon>Bacteria</taxon>
        <taxon>Pseudomonadati</taxon>
        <taxon>Pseudomonadota</taxon>
        <taxon>Gammaproteobacteria</taxon>
        <taxon>Vibrionales</taxon>
        <taxon>Vibrionaceae</taxon>
        <taxon>Enterovibrio</taxon>
    </lineage>
</organism>